<keyword evidence="7 8" id="KW-0472">Membrane</keyword>
<evidence type="ECO:0000256" key="2">
    <source>
        <dbReference type="ARBA" id="ARBA00010110"/>
    </source>
</evidence>
<keyword evidence="4" id="KW-1003">Cell membrane</keyword>
<dbReference type="InterPro" id="IPR002657">
    <property type="entry name" value="BilAc:Na_symport/Acr3"/>
</dbReference>
<evidence type="ECO:0000256" key="1">
    <source>
        <dbReference type="ARBA" id="ARBA00004651"/>
    </source>
</evidence>
<dbReference type="InterPro" id="IPR004706">
    <property type="entry name" value="Arsenical-R_Acr3"/>
</dbReference>
<keyword evidence="3" id="KW-0813">Transport</keyword>
<sequence>MTWPRDTAAIRDPKRLADRACQSPDGPFRMGMIVPMLGKIDFRALREVAGHYRGLGVTLLMNWAIKPFSMAALAWLFVGHGFRPW</sequence>
<dbReference type="Proteomes" id="UP000663859">
    <property type="component" value="Unassembled WGS sequence"/>
</dbReference>
<evidence type="ECO:0000256" key="8">
    <source>
        <dbReference type="SAM" id="Phobius"/>
    </source>
</evidence>
<dbReference type="InterPro" id="IPR038770">
    <property type="entry name" value="Na+/solute_symporter_sf"/>
</dbReference>
<comment type="subcellular location">
    <subcellularLocation>
        <location evidence="1">Cell membrane</location>
        <topology evidence="1">Multi-pass membrane protein</topology>
    </subcellularLocation>
</comment>
<organism evidence="9 10">
    <name type="scientific">Candidatus Methylacidithermus pantelleriae</name>
    <dbReference type="NCBI Taxonomy" id="2744239"/>
    <lineage>
        <taxon>Bacteria</taxon>
        <taxon>Pseudomonadati</taxon>
        <taxon>Verrucomicrobiota</taxon>
        <taxon>Methylacidiphilae</taxon>
        <taxon>Methylacidiphilales</taxon>
        <taxon>Methylacidiphilaceae</taxon>
        <taxon>Candidatus Methylacidithermus</taxon>
    </lineage>
</organism>
<dbReference type="EMBL" id="CAJNOB010000045">
    <property type="protein sequence ID" value="CAF0702640.1"/>
    <property type="molecule type" value="Genomic_DNA"/>
</dbReference>
<keyword evidence="10" id="KW-1185">Reference proteome</keyword>
<protein>
    <submittedName>
        <fullName evidence="9">Uncharacterized protein</fullName>
    </submittedName>
</protein>
<dbReference type="GO" id="GO:0015105">
    <property type="term" value="F:arsenite transmembrane transporter activity"/>
    <property type="evidence" value="ECO:0007669"/>
    <property type="project" value="TreeGrafter"/>
</dbReference>
<dbReference type="GO" id="GO:0015297">
    <property type="term" value="F:antiporter activity"/>
    <property type="evidence" value="ECO:0007669"/>
    <property type="project" value="InterPro"/>
</dbReference>
<dbReference type="GO" id="GO:0015104">
    <property type="term" value="F:antimonite transmembrane transporter activity"/>
    <property type="evidence" value="ECO:0007669"/>
    <property type="project" value="TreeGrafter"/>
</dbReference>
<dbReference type="Pfam" id="PF01758">
    <property type="entry name" value="SBF"/>
    <property type="match status" value="1"/>
</dbReference>
<evidence type="ECO:0000313" key="10">
    <source>
        <dbReference type="Proteomes" id="UP000663859"/>
    </source>
</evidence>
<dbReference type="PANTHER" id="PTHR43057">
    <property type="entry name" value="ARSENITE EFFLUX TRANSPORTER"/>
    <property type="match status" value="1"/>
</dbReference>
<evidence type="ECO:0000313" key="9">
    <source>
        <dbReference type="EMBL" id="CAF0702640.1"/>
    </source>
</evidence>
<keyword evidence="5 8" id="KW-0812">Transmembrane</keyword>
<comment type="similarity">
    <text evidence="2">Belongs to the arsenical resistance-3 (ACR3) (TC 2.A.59) family.</text>
</comment>
<evidence type="ECO:0000256" key="7">
    <source>
        <dbReference type="ARBA" id="ARBA00023136"/>
    </source>
</evidence>
<evidence type="ECO:0000256" key="5">
    <source>
        <dbReference type="ARBA" id="ARBA00022692"/>
    </source>
</evidence>
<feature type="transmembrane region" description="Helical" evidence="8">
    <location>
        <begin position="63"/>
        <end position="82"/>
    </location>
</feature>
<proteinExistence type="inferred from homology"/>
<comment type="caution">
    <text evidence="9">The sequence shown here is derived from an EMBL/GenBank/DDBJ whole genome shotgun (WGS) entry which is preliminary data.</text>
</comment>
<evidence type="ECO:0000256" key="4">
    <source>
        <dbReference type="ARBA" id="ARBA00022475"/>
    </source>
</evidence>
<name>A0A8J2FPH5_9BACT</name>
<evidence type="ECO:0000256" key="3">
    <source>
        <dbReference type="ARBA" id="ARBA00022448"/>
    </source>
</evidence>
<reference evidence="9" key="1">
    <citation type="submission" date="2021-02" db="EMBL/GenBank/DDBJ databases">
        <authorList>
            <person name="Cremers G."/>
            <person name="Picone N."/>
        </authorList>
    </citation>
    <scope>NUCLEOTIDE SEQUENCE</scope>
    <source>
        <strain evidence="9">PQ17</strain>
    </source>
</reference>
<dbReference type="Gene3D" id="1.20.1530.20">
    <property type="match status" value="1"/>
</dbReference>
<dbReference type="GO" id="GO:0005886">
    <property type="term" value="C:plasma membrane"/>
    <property type="evidence" value="ECO:0007669"/>
    <property type="project" value="UniProtKB-SubCell"/>
</dbReference>
<dbReference type="PANTHER" id="PTHR43057:SF1">
    <property type="entry name" value="ARSENICAL-RESISTANCE PROTEIN 3"/>
    <property type="match status" value="1"/>
</dbReference>
<keyword evidence="6 8" id="KW-1133">Transmembrane helix</keyword>
<evidence type="ECO:0000256" key="6">
    <source>
        <dbReference type="ARBA" id="ARBA00022989"/>
    </source>
</evidence>
<gene>
    <name evidence="9" type="ORF">MPNT_50142</name>
</gene>
<accession>A0A8J2FPH5</accession>
<dbReference type="AlphaFoldDB" id="A0A8J2FPH5"/>